<feature type="domain" description="Hcy-binding" evidence="6">
    <location>
        <begin position="26"/>
        <end position="328"/>
    </location>
</feature>
<dbReference type="InterPro" id="IPR017226">
    <property type="entry name" value="BHMT-like"/>
</dbReference>
<name>A0A1X7KZY1_9MICO</name>
<reference evidence="8" key="1">
    <citation type="submission" date="2017-04" db="EMBL/GenBank/DDBJ databases">
        <authorList>
            <person name="Varghese N."/>
            <person name="Submissions S."/>
        </authorList>
    </citation>
    <scope>NUCLEOTIDE SEQUENCE [LARGE SCALE GENOMIC DNA]</scope>
    <source>
        <strain evidence="8">VKM Ac-2510</strain>
    </source>
</reference>
<evidence type="ECO:0000256" key="3">
    <source>
        <dbReference type="ARBA" id="ARBA00022723"/>
    </source>
</evidence>
<evidence type="ECO:0000256" key="1">
    <source>
        <dbReference type="ARBA" id="ARBA00022603"/>
    </source>
</evidence>
<organism evidence="7 8">
    <name type="scientific">Agreia pratensis</name>
    <dbReference type="NCBI Taxonomy" id="150121"/>
    <lineage>
        <taxon>Bacteria</taxon>
        <taxon>Bacillati</taxon>
        <taxon>Actinomycetota</taxon>
        <taxon>Actinomycetes</taxon>
        <taxon>Micrococcales</taxon>
        <taxon>Microbacteriaceae</taxon>
        <taxon>Agreia</taxon>
    </lineage>
</organism>
<dbReference type="GO" id="GO:0032259">
    <property type="term" value="P:methylation"/>
    <property type="evidence" value="ECO:0007669"/>
    <property type="project" value="UniProtKB-KW"/>
</dbReference>
<evidence type="ECO:0000256" key="5">
    <source>
        <dbReference type="PROSITE-ProRule" id="PRU00333"/>
    </source>
</evidence>
<dbReference type="Gene3D" id="3.20.20.330">
    <property type="entry name" value="Homocysteine-binding-like domain"/>
    <property type="match status" value="1"/>
</dbReference>
<dbReference type="NCBIfam" id="NF007020">
    <property type="entry name" value="PRK09485.1"/>
    <property type="match status" value="1"/>
</dbReference>
<dbReference type="InterPro" id="IPR051486">
    <property type="entry name" value="Hcy_S-methyltransferase"/>
</dbReference>
<dbReference type="STRING" id="150121.SAMN06296010_3156"/>
<dbReference type="Pfam" id="PF02574">
    <property type="entry name" value="S-methyl_trans"/>
    <property type="match status" value="1"/>
</dbReference>
<dbReference type="GO" id="GO:0008270">
    <property type="term" value="F:zinc ion binding"/>
    <property type="evidence" value="ECO:0007669"/>
    <property type="project" value="InterPro"/>
</dbReference>
<feature type="binding site" evidence="5">
    <location>
        <position position="314"/>
    </location>
    <ligand>
        <name>Zn(2+)</name>
        <dbReference type="ChEBI" id="CHEBI:29105"/>
    </ligand>
</feature>
<dbReference type="EMBL" id="FXAY01000006">
    <property type="protein sequence ID" value="SMG47151.1"/>
    <property type="molecule type" value="Genomic_DNA"/>
</dbReference>
<comment type="cofactor">
    <cofactor evidence="5">
        <name>Zn(2+)</name>
        <dbReference type="ChEBI" id="CHEBI:29105"/>
    </cofactor>
</comment>
<dbReference type="GO" id="GO:0008898">
    <property type="term" value="F:S-adenosylmethionine-homocysteine S-methyltransferase activity"/>
    <property type="evidence" value="ECO:0007669"/>
    <property type="project" value="TreeGrafter"/>
</dbReference>
<feature type="binding site" evidence="5">
    <location>
        <position position="250"/>
    </location>
    <ligand>
        <name>Zn(2+)</name>
        <dbReference type="ChEBI" id="CHEBI:29105"/>
    </ligand>
</feature>
<dbReference type="GO" id="GO:0033528">
    <property type="term" value="P:S-methylmethionine cycle"/>
    <property type="evidence" value="ECO:0007669"/>
    <property type="project" value="TreeGrafter"/>
</dbReference>
<protein>
    <submittedName>
        <fullName evidence="7">Homocysteine S-methyltransferase</fullName>
    </submittedName>
</protein>
<keyword evidence="8" id="KW-1185">Reference proteome</keyword>
<dbReference type="PANTHER" id="PTHR46015">
    <property type="entry name" value="ZGC:172121"/>
    <property type="match status" value="1"/>
</dbReference>
<dbReference type="SUPFAM" id="SSF82282">
    <property type="entry name" value="Homocysteine S-methyltransferase"/>
    <property type="match status" value="1"/>
</dbReference>
<evidence type="ECO:0000313" key="8">
    <source>
        <dbReference type="Proteomes" id="UP000193244"/>
    </source>
</evidence>
<dbReference type="InterPro" id="IPR036589">
    <property type="entry name" value="HCY_dom_sf"/>
</dbReference>
<keyword evidence="3 5" id="KW-0479">Metal-binding</keyword>
<keyword evidence="4 5" id="KW-0862">Zinc</keyword>
<feature type="binding site" evidence="5">
    <location>
        <position position="313"/>
    </location>
    <ligand>
        <name>Zn(2+)</name>
        <dbReference type="ChEBI" id="CHEBI:29105"/>
    </ligand>
</feature>
<dbReference type="Proteomes" id="UP000193244">
    <property type="component" value="Unassembled WGS sequence"/>
</dbReference>
<dbReference type="PROSITE" id="PS50970">
    <property type="entry name" value="HCY"/>
    <property type="match status" value="1"/>
</dbReference>
<dbReference type="GO" id="GO:0009086">
    <property type="term" value="P:methionine biosynthetic process"/>
    <property type="evidence" value="ECO:0007669"/>
    <property type="project" value="InterPro"/>
</dbReference>
<evidence type="ECO:0000256" key="2">
    <source>
        <dbReference type="ARBA" id="ARBA00022679"/>
    </source>
</evidence>
<keyword evidence="1 5" id="KW-0489">Methyltransferase</keyword>
<evidence type="ECO:0000313" key="7">
    <source>
        <dbReference type="EMBL" id="SMG47151.1"/>
    </source>
</evidence>
<proteinExistence type="predicted"/>
<dbReference type="PIRSF" id="PIRSF037505">
    <property type="entry name" value="Betaine_HMT"/>
    <property type="match status" value="1"/>
</dbReference>
<accession>A0A1X7KZY1</accession>
<keyword evidence="2 5" id="KW-0808">Transferase</keyword>
<dbReference type="AlphaFoldDB" id="A0A1X7KZY1"/>
<dbReference type="PANTHER" id="PTHR46015:SF1">
    <property type="entry name" value="HOMOCYSTEINE S-METHYLTRANSFERASE-LIKE ISOFORM 1"/>
    <property type="match status" value="1"/>
</dbReference>
<evidence type="ECO:0000259" key="6">
    <source>
        <dbReference type="PROSITE" id="PS50970"/>
    </source>
</evidence>
<evidence type="ECO:0000256" key="4">
    <source>
        <dbReference type="ARBA" id="ARBA00022833"/>
    </source>
</evidence>
<dbReference type="InterPro" id="IPR003726">
    <property type="entry name" value="HCY_dom"/>
</dbReference>
<sequence length="332" mass="34759">MELGGCATTRTVGSIVMRNAMDSTGAAAFEQLFGRDPVVLDGGLGTLLESRGNDLSSPLWSAQMLLDAPDEIRRAHREYFAAGARVAIAASYQVAYLQLAELGLDAIAVDDLLALSIQLARDARDDARLVAPGATGDVAWVAASVGPYGAPRADGSEYRGDYGLSVDELRGWHRRRLRAMAAAHPDIFAVETIPSYAEVDAISAEIAGLGIPTWISVTVADGRLRSGEPMESAFARAASVDEVVAVGVNCCDPTEVSRAIAAARSVTDKALVVYPNSGETWDAENRRWAGATGVADGSVAQWLSEGARLVGGCCRIGPADISRIAAEVRAGA</sequence>
<gene>
    <name evidence="7" type="ORF">SAMN06296010_3156</name>
</gene>